<dbReference type="EMBL" id="JAANYQ010000003">
    <property type="protein sequence ID" value="KAF4125514.1"/>
    <property type="molecule type" value="Genomic_DNA"/>
</dbReference>
<accession>A0A9P4Z152</accession>
<sequence length="211" mass="21254">MKFTILSMVTLAVSAAASPLVARAAPTSIDEALEQVNGLVSGGDLVTLLEGALNSIQGHTGAINSTLSQVNSNAISQEDGSSQLAAPIDGLKSDLTKLVSGLNANPTSGITASQDEVTQVVSLVKALLVELVNTAKSIASAPGQAAPLTALLDSVFALLASILSTLVGLLDVVASPLVDLLTSIVPSLKDGDILPLVSPVLGLITSLFRGH</sequence>
<dbReference type="GeneID" id="55970582"/>
<dbReference type="AlphaFoldDB" id="A0A9P4Z152"/>
<evidence type="ECO:0000313" key="2">
    <source>
        <dbReference type="EMBL" id="KAF4125514.1"/>
    </source>
</evidence>
<dbReference type="OrthoDB" id="4774241at2759"/>
<protein>
    <submittedName>
        <fullName evidence="2">Uncharacterized protein</fullName>
    </submittedName>
</protein>
<gene>
    <name evidence="2" type="ORF">GMORB2_4354</name>
</gene>
<proteinExistence type="predicted"/>
<keyword evidence="3" id="KW-1185">Reference proteome</keyword>
<keyword evidence="1" id="KW-0732">Signal</keyword>
<organism evidence="2 3">
    <name type="scientific">Geosmithia morbida</name>
    <dbReference type="NCBI Taxonomy" id="1094350"/>
    <lineage>
        <taxon>Eukaryota</taxon>
        <taxon>Fungi</taxon>
        <taxon>Dikarya</taxon>
        <taxon>Ascomycota</taxon>
        <taxon>Pezizomycotina</taxon>
        <taxon>Sordariomycetes</taxon>
        <taxon>Hypocreomycetidae</taxon>
        <taxon>Hypocreales</taxon>
        <taxon>Bionectriaceae</taxon>
        <taxon>Geosmithia</taxon>
    </lineage>
</organism>
<name>A0A9P4Z152_9HYPO</name>
<evidence type="ECO:0000256" key="1">
    <source>
        <dbReference type="SAM" id="SignalP"/>
    </source>
</evidence>
<evidence type="ECO:0000313" key="3">
    <source>
        <dbReference type="Proteomes" id="UP000749293"/>
    </source>
</evidence>
<feature type="signal peptide" evidence="1">
    <location>
        <begin position="1"/>
        <end position="24"/>
    </location>
</feature>
<dbReference type="RefSeq" id="XP_035324166.1">
    <property type="nucleotide sequence ID" value="XM_035466329.1"/>
</dbReference>
<dbReference type="Proteomes" id="UP000749293">
    <property type="component" value="Unassembled WGS sequence"/>
</dbReference>
<reference evidence="2" key="1">
    <citation type="submission" date="2020-03" db="EMBL/GenBank/DDBJ databases">
        <title>Site-based positive gene gene selection in Geosmithia morbida across the United States reveals a broad range of putative effectors and factors for local host and environmental adapation.</title>
        <authorList>
            <person name="Onufrak A."/>
            <person name="Murdoch R.W."/>
            <person name="Gazis R."/>
            <person name="Huff M."/>
            <person name="Staton M."/>
            <person name="Klingeman W."/>
            <person name="Hadziabdic D."/>
        </authorList>
    </citation>
    <scope>NUCLEOTIDE SEQUENCE</scope>
    <source>
        <strain evidence="2">1262</strain>
    </source>
</reference>
<feature type="chain" id="PRO_5040383827" evidence="1">
    <location>
        <begin position="25"/>
        <end position="211"/>
    </location>
</feature>
<comment type="caution">
    <text evidence="2">The sequence shown here is derived from an EMBL/GenBank/DDBJ whole genome shotgun (WGS) entry which is preliminary data.</text>
</comment>